<dbReference type="Proteomes" id="UP001596977">
    <property type="component" value="Unassembled WGS sequence"/>
</dbReference>
<keyword evidence="2" id="KW-1185">Reference proteome</keyword>
<dbReference type="EMBL" id="JBHTJG010000005">
    <property type="protein sequence ID" value="MFD0947079.1"/>
    <property type="molecule type" value="Genomic_DNA"/>
</dbReference>
<reference evidence="2" key="1">
    <citation type="journal article" date="2019" name="Int. J. Syst. Evol. Microbiol.">
        <title>The Global Catalogue of Microorganisms (GCM) 10K type strain sequencing project: providing services to taxonomists for standard genome sequencing and annotation.</title>
        <authorList>
            <consortium name="The Broad Institute Genomics Platform"/>
            <consortium name="The Broad Institute Genome Sequencing Center for Infectious Disease"/>
            <person name="Wu L."/>
            <person name="Ma J."/>
        </authorList>
    </citation>
    <scope>NUCLEOTIDE SEQUENCE [LARGE SCALE GENOMIC DNA]</scope>
    <source>
        <strain evidence="2">CCUG 62982</strain>
    </source>
</reference>
<keyword evidence="1" id="KW-0132">Cell division</keyword>
<dbReference type="InterPro" id="IPR042233">
    <property type="entry name" value="Cell_div_ZapA_N"/>
</dbReference>
<evidence type="ECO:0000313" key="1">
    <source>
        <dbReference type="EMBL" id="MFD0947079.1"/>
    </source>
</evidence>
<dbReference type="InterPro" id="IPR007838">
    <property type="entry name" value="Cell_div_ZapA-like"/>
</dbReference>
<protein>
    <submittedName>
        <fullName evidence="1">Cell division protein ZapA</fullName>
    </submittedName>
</protein>
<dbReference type="Pfam" id="PF05164">
    <property type="entry name" value="ZapA"/>
    <property type="match status" value="1"/>
</dbReference>
<proteinExistence type="predicted"/>
<keyword evidence="1" id="KW-0131">Cell cycle</keyword>
<dbReference type="Gene3D" id="3.30.160.880">
    <property type="entry name" value="Cell division protein ZapA protomer, N-terminal domain"/>
    <property type="match status" value="1"/>
</dbReference>
<accession>A0ABW3HCM0</accession>
<dbReference type="RefSeq" id="WP_264944582.1">
    <property type="nucleotide sequence ID" value="NZ_JAPDRA010000005.1"/>
</dbReference>
<evidence type="ECO:0000313" key="2">
    <source>
        <dbReference type="Proteomes" id="UP001596977"/>
    </source>
</evidence>
<sequence length="100" mass="10876">MAQVTLRIAGREHSIACRDGEEAHLQRLAAILDAHAETATRASGGLNGERTMLFIALILADQIDEMRRNPAQGLPPELLDRIAERLEAVAGALEEDHKAN</sequence>
<organism evidence="1 2">
    <name type="scientific">Sphingomonas canadensis</name>
    <dbReference type="NCBI Taxonomy" id="1219257"/>
    <lineage>
        <taxon>Bacteria</taxon>
        <taxon>Pseudomonadati</taxon>
        <taxon>Pseudomonadota</taxon>
        <taxon>Alphaproteobacteria</taxon>
        <taxon>Sphingomonadales</taxon>
        <taxon>Sphingomonadaceae</taxon>
        <taxon>Sphingomonas</taxon>
    </lineage>
</organism>
<dbReference type="SUPFAM" id="SSF102829">
    <property type="entry name" value="Cell division protein ZapA-like"/>
    <property type="match status" value="1"/>
</dbReference>
<name>A0ABW3HCM0_9SPHN</name>
<gene>
    <name evidence="1" type="ORF">ACFQ1E_12080</name>
</gene>
<dbReference type="InterPro" id="IPR036192">
    <property type="entry name" value="Cell_div_ZapA-like_sf"/>
</dbReference>
<comment type="caution">
    <text evidence="1">The sequence shown here is derived from an EMBL/GenBank/DDBJ whole genome shotgun (WGS) entry which is preliminary data.</text>
</comment>
<dbReference type="GO" id="GO:0051301">
    <property type="term" value="P:cell division"/>
    <property type="evidence" value="ECO:0007669"/>
    <property type="project" value="UniProtKB-KW"/>
</dbReference>